<sequence length="115" mass="12590">MGGKGMRSEVQPQHSMVDDQGLPSRLVEEVQGPSDRAPAPRQAELPCCSPTNGNTMTERRVICWGDTPNTADLGVDVATDHVAPDNTTHRAILGGSRQLRSIFFPEQHKTWEGRV</sequence>
<reference evidence="2" key="1">
    <citation type="submission" date="2021-01" db="EMBL/GenBank/DDBJ databases">
        <authorList>
            <person name="Corre E."/>
            <person name="Pelletier E."/>
            <person name="Niang G."/>
            <person name="Scheremetjew M."/>
            <person name="Finn R."/>
            <person name="Kale V."/>
            <person name="Holt S."/>
            <person name="Cochrane G."/>
            <person name="Meng A."/>
            <person name="Brown T."/>
            <person name="Cohen L."/>
        </authorList>
    </citation>
    <scope>NUCLEOTIDE SEQUENCE</scope>
    <source>
        <strain evidence="2">NIES-381</strain>
    </source>
</reference>
<protein>
    <submittedName>
        <fullName evidence="2">Uncharacterized protein</fullName>
    </submittedName>
</protein>
<dbReference type="EMBL" id="HBGA01076406">
    <property type="protein sequence ID" value="CAD9017447.1"/>
    <property type="molecule type" value="Transcribed_RNA"/>
</dbReference>
<evidence type="ECO:0000256" key="1">
    <source>
        <dbReference type="SAM" id="MobiDB-lite"/>
    </source>
</evidence>
<name>A0A7S1IN03_9EUGL</name>
<accession>A0A7S1IN03</accession>
<organism evidence="2">
    <name type="scientific">Eutreptiella gymnastica</name>
    <dbReference type="NCBI Taxonomy" id="73025"/>
    <lineage>
        <taxon>Eukaryota</taxon>
        <taxon>Discoba</taxon>
        <taxon>Euglenozoa</taxon>
        <taxon>Euglenida</taxon>
        <taxon>Spirocuta</taxon>
        <taxon>Euglenophyceae</taxon>
        <taxon>Eutreptiales</taxon>
        <taxon>Eutreptiaceae</taxon>
        <taxon>Eutreptiella</taxon>
    </lineage>
</organism>
<evidence type="ECO:0000313" key="2">
    <source>
        <dbReference type="EMBL" id="CAD9017447.1"/>
    </source>
</evidence>
<gene>
    <name evidence="2" type="ORF">EGYM00392_LOCUS28557</name>
</gene>
<feature type="region of interest" description="Disordered" evidence="1">
    <location>
        <begin position="1"/>
        <end position="52"/>
    </location>
</feature>
<proteinExistence type="predicted"/>
<dbReference type="AlphaFoldDB" id="A0A7S1IN03"/>